<gene>
    <name evidence="1" type="ORF">OCBIM_22021076mg</name>
</gene>
<protein>
    <submittedName>
        <fullName evidence="1">Uncharacterized protein</fullName>
    </submittedName>
</protein>
<reference evidence="1" key="1">
    <citation type="submission" date="2015-07" db="EMBL/GenBank/DDBJ databases">
        <title>MeaNS - Measles Nucleotide Surveillance Program.</title>
        <authorList>
            <person name="Tran T."/>
            <person name="Druce J."/>
        </authorList>
    </citation>
    <scope>NUCLEOTIDE SEQUENCE</scope>
    <source>
        <strain evidence="1">UCB-OBI-ISO-001</strain>
        <tissue evidence="1">Gonad</tissue>
    </source>
</reference>
<dbReference type="EMBL" id="KQ418998">
    <property type="protein sequence ID" value="KOF84952.1"/>
    <property type="molecule type" value="Genomic_DNA"/>
</dbReference>
<name>A0A0L8H6X3_OCTBM</name>
<accession>A0A0L8H6X3</accession>
<dbReference type="AlphaFoldDB" id="A0A0L8H6X3"/>
<evidence type="ECO:0000313" key="1">
    <source>
        <dbReference type="EMBL" id="KOF84952.1"/>
    </source>
</evidence>
<organism evidence="1">
    <name type="scientific">Octopus bimaculoides</name>
    <name type="common">California two-spotted octopus</name>
    <dbReference type="NCBI Taxonomy" id="37653"/>
    <lineage>
        <taxon>Eukaryota</taxon>
        <taxon>Metazoa</taxon>
        <taxon>Spiralia</taxon>
        <taxon>Lophotrochozoa</taxon>
        <taxon>Mollusca</taxon>
        <taxon>Cephalopoda</taxon>
        <taxon>Coleoidea</taxon>
        <taxon>Octopodiformes</taxon>
        <taxon>Octopoda</taxon>
        <taxon>Incirrata</taxon>
        <taxon>Octopodidae</taxon>
        <taxon>Octopus</taxon>
    </lineage>
</organism>
<sequence>MLVHTKHMYLLKRIQKEDNYHQKCRFGVSMTKVDLKTNCSLNWACMHYQDIEES</sequence>
<proteinExistence type="predicted"/>